<protein>
    <recommendedName>
        <fullName evidence="2">Integrase catalytic domain-containing protein</fullName>
    </recommendedName>
</protein>
<dbReference type="PRINTS" id="PR00080">
    <property type="entry name" value="SDRFAMILY"/>
</dbReference>
<dbReference type="GO" id="GO:0071897">
    <property type="term" value="P:DNA biosynthetic process"/>
    <property type="evidence" value="ECO:0007669"/>
    <property type="project" value="UniProtKB-ARBA"/>
</dbReference>
<dbReference type="InterPro" id="IPR002347">
    <property type="entry name" value="SDR_fam"/>
</dbReference>
<dbReference type="PRINTS" id="PR00081">
    <property type="entry name" value="GDHRDH"/>
</dbReference>
<dbReference type="Pfam" id="PF13561">
    <property type="entry name" value="adh_short_C2"/>
    <property type="match status" value="1"/>
</dbReference>
<keyword evidence="1" id="KW-0560">Oxidoreductase</keyword>
<dbReference type="FunFam" id="3.40.50.720:FF:000084">
    <property type="entry name" value="Short-chain dehydrogenase reductase"/>
    <property type="match status" value="1"/>
</dbReference>
<dbReference type="SUPFAM" id="SSF56672">
    <property type="entry name" value="DNA/RNA polymerases"/>
    <property type="match status" value="1"/>
</dbReference>
<dbReference type="PANTHER" id="PTHR47331">
    <property type="entry name" value="PHD-TYPE DOMAIN-CONTAINING PROTEIN"/>
    <property type="match status" value="1"/>
</dbReference>
<dbReference type="EMBL" id="CADEBC010000500">
    <property type="protein sequence ID" value="CAB3238858.1"/>
    <property type="molecule type" value="Genomic_DNA"/>
</dbReference>
<dbReference type="GO" id="GO:0015074">
    <property type="term" value="P:DNA integration"/>
    <property type="evidence" value="ECO:0007669"/>
    <property type="project" value="InterPro"/>
</dbReference>
<dbReference type="InterPro" id="IPR043502">
    <property type="entry name" value="DNA/RNA_pol_sf"/>
</dbReference>
<dbReference type="GO" id="GO:0003676">
    <property type="term" value="F:nucleic acid binding"/>
    <property type="evidence" value="ECO:0007669"/>
    <property type="project" value="InterPro"/>
</dbReference>
<dbReference type="PROSITE" id="PS00061">
    <property type="entry name" value="ADH_SHORT"/>
    <property type="match status" value="1"/>
</dbReference>
<dbReference type="SUPFAM" id="SSF51735">
    <property type="entry name" value="NAD(P)-binding Rossmann-fold domains"/>
    <property type="match status" value="1"/>
</dbReference>
<dbReference type="Pfam" id="PF05380">
    <property type="entry name" value="Peptidase_A17"/>
    <property type="match status" value="1"/>
</dbReference>
<evidence type="ECO:0000313" key="4">
    <source>
        <dbReference type="Proteomes" id="UP000494106"/>
    </source>
</evidence>
<dbReference type="PANTHER" id="PTHR47331:SF4">
    <property type="entry name" value="PEPTIDASE S1 DOMAIN-CONTAINING PROTEIN"/>
    <property type="match status" value="1"/>
</dbReference>
<gene>
    <name evidence="3" type="ORF">APLA_LOCUS7607</name>
</gene>
<evidence type="ECO:0000259" key="2">
    <source>
        <dbReference type="PROSITE" id="PS50994"/>
    </source>
</evidence>
<evidence type="ECO:0000256" key="1">
    <source>
        <dbReference type="ARBA" id="ARBA00023002"/>
    </source>
</evidence>
<dbReference type="InterPro" id="IPR005312">
    <property type="entry name" value="DUF1759"/>
</dbReference>
<dbReference type="InterPro" id="IPR036397">
    <property type="entry name" value="RNaseH_sf"/>
</dbReference>
<dbReference type="OrthoDB" id="8123403at2759"/>
<sequence>MANSKKYTSGVISARLRKLDQKYSDLYDAYEALLNVVDDKDQELVRQYDARYKEAEEIYNQLEAVSAAYPGLDGTHKPTESAPTARLPTINLPVFDGDIYSWTSFISLFSSLVLARNDISKTEKFHYLISHVTNEPKALIKHLPMIDSSLDSALEILHGRLKLRRHYKYVPILGVGDKELNETCGVSLIHFKPLNSDICLSTTGVILKKPTSYLAHKLNINNNFNSSDSGFSHKREIDIIFGCDVLGKILTGDKIDLGINGPYALSTIFDFAIFGPVPSTTNEDYFVGTGLIEAVERFWHTEEPPRTKIRDPSDIECEELFMSTTTRGIDGKYTVRLPLLPECEKKLLGDSRVSALRQFYSLERRMERNPVFREKYIQFMTEYLELGHMKVSNFEFDTGREHYFIPHHGVFKKSGDVSKIRVVFNGSYPTTSGSSLNDNLYCGERLTNDITDIILNFRWPRIVFTSDIKMMFRQTWIHPDDRRYQLIFWRSSPAEPLLVYELCTNTYGLRSSPFISNRCLHQIAYDSMVNRGVTSHDDAIGSISNPVPFEKLSRAARLLIKNSYVDDLNGGADNLQDALELRDELISIMSSAGYELRKWSSNVPQLLRGLPTDYLETPRQFDGLDEGSLIKVLGIQWNPVSDCFTYAVNLPLDGKVTRRNILSLVARLYDPLGWICPVIFRMKLLLQTLLGGSDGQRKVDWDSPAPLEIIQQWQELISDLPKLQQVTIPRCLKPEFNVTRYTLHGFSDGSSLGYSAAVFIRAEGSDGRGLVRLLLAKSRVVPLRTKLTIPKMELNGARLLAVLLNHVATSMKDNVKFQEVTAWCDSTIVLAWLRTPPHRLQVFEGNRVSDIISSKLNITWRHVPSEMNCSDVGTRGCSAAELISHDLWWSPQWLSQPPDTWPKNYLEFPSELLPGLRSMAKVVNVGILDSEFNLLERFSSFDKLVNVTAYVLRFVHNCKNKASQISGEVTVSERRNAIRCLIRYVQAAHYGEEFLMLKSGKPIKGCLRRLNLFIDSNNLLRVGGRIRAADLSYDARHPILLPREGKFTELLVTHYHQVYCHVGANTLAAILSRNYWIVSARRVTRHISFKCIQCYRSRAKPTQPYMADLPSDRIRGVRPFQGVGTDFAGPFLIKSSTLRNSKIQKCYLCVFVCLATKAVHLEVVADLSVEAFVATFTRFISRRGLPSLIRSDCGTNFTGTDKYLKELYIFLRNNHSDLERKFARENITWLFNAPTASNQGGLFEAVVKSAKTHARRVLGEAKLTFESLTTFFTKVESILNSRPLCPLSSDPTDLEVLTPGHFLIGQPLVALPEYPYTDVNVSRLSHYQQIQKMSQHFWSRWRNEYLHTLQQRYKWTSVTEPPKIDDLVLIKDDNLSPLHWRRGRNEQNLRKVADQCEKESGLKPLAIVADLGTDAGVEKTAKETIEHFGRLDVLVNNAAISARTCLLKTDMATYDEVFNINVRGVYNLTRLLAPHLVKTKGNIVNVSSVAATVVVVGALPYGMSKAALDQFTKLISLELAPHGVRVNTVSPGLTDSNLMKSVTKCTEEEYQEWLKKNSAKIPMGEYCVGLDIAKMIVHLASDNSKLVTGTIVEVDGAYRFTIGSSTLTQ</sequence>
<dbReference type="InterPro" id="IPR001584">
    <property type="entry name" value="Integrase_cat-core"/>
</dbReference>
<reference evidence="3 4" key="1">
    <citation type="submission" date="2020-04" db="EMBL/GenBank/DDBJ databases">
        <authorList>
            <person name="Wallbank WR R."/>
            <person name="Pardo Diaz C."/>
            <person name="Kozak K."/>
            <person name="Martin S."/>
            <person name="Jiggins C."/>
            <person name="Moest M."/>
            <person name="Warren A I."/>
            <person name="Byers J.R.P. K."/>
            <person name="Montejo-Kovacevich G."/>
            <person name="Yen C E."/>
        </authorList>
    </citation>
    <scope>NUCLEOTIDE SEQUENCE [LARGE SCALE GENOMIC DNA]</scope>
</reference>
<dbReference type="SUPFAM" id="SSF53098">
    <property type="entry name" value="Ribonuclease H-like"/>
    <property type="match status" value="1"/>
</dbReference>
<dbReference type="Pfam" id="PF03564">
    <property type="entry name" value="DUF1759"/>
    <property type="match status" value="1"/>
</dbReference>
<dbReference type="Gene3D" id="3.30.420.10">
    <property type="entry name" value="Ribonuclease H-like superfamily/Ribonuclease H"/>
    <property type="match status" value="1"/>
</dbReference>
<keyword evidence="4" id="KW-1185">Reference proteome</keyword>
<organism evidence="3 4">
    <name type="scientific">Arctia plantaginis</name>
    <name type="common">Wood tiger moth</name>
    <name type="synonym">Phalaena plantaginis</name>
    <dbReference type="NCBI Taxonomy" id="874455"/>
    <lineage>
        <taxon>Eukaryota</taxon>
        <taxon>Metazoa</taxon>
        <taxon>Ecdysozoa</taxon>
        <taxon>Arthropoda</taxon>
        <taxon>Hexapoda</taxon>
        <taxon>Insecta</taxon>
        <taxon>Pterygota</taxon>
        <taxon>Neoptera</taxon>
        <taxon>Endopterygota</taxon>
        <taxon>Lepidoptera</taxon>
        <taxon>Glossata</taxon>
        <taxon>Ditrysia</taxon>
        <taxon>Noctuoidea</taxon>
        <taxon>Erebidae</taxon>
        <taxon>Arctiinae</taxon>
        <taxon>Arctia</taxon>
    </lineage>
</organism>
<dbReference type="InterPro" id="IPR008042">
    <property type="entry name" value="Retrotrans_Pao"/>
</dbReference>
<evidence type="ECO:0000313" key="3">
    <source>
        <dbReference type="EMBL" id="CAB3238858.1"/>
    </source>
</evidence>
<dbReference type="GO" id="GO:0042575">
    <property type="term" value="C:DNA polymerase complex"/>
    <property type="evidence" value="ECO:0007669"/>
    <property type="project" value="UniProtKB-ARBA"/>
</dbReference>
<dbReference type="InterPro" id="IPR036291">
    <property type="entry name" value="NAD(P)-bd_dom_sf"/>
</dbReference>
<dbReference type="Proteomes" id="UP000494106">
    <property type="component" value="Unassembled WGS sequence"/>
</dbReference>
<accession>A0A8S0ZXD2</accession>
<dbReference type="InterPro" id="IPR020904">
    <property type="entry name" value="Sc_DH/Rdtase_CS"/>
</dbReference>
<proteinExistence type="predicted"/>
<dbReference type="PROSITE" id="PS50994">
    <property type="entry name" value="INTEGRASE"/>
    <property type="match status" value="1"/>
</dbReference>
<dbReference type="GO" id="GO:0016491">
    <property type="term" value="F:oxidoreductase activity"/>
    <property type="evidence" value="ECO:0007669"/>
    <property type="project" value="UniProtKB-KW"/>
</dbReference>
<comment type="caution">
    <text evidence="3">The sequence shown here is derived from an EMBL/GenBank/DDBJ whole genome shotgun (WGS) entry which is preliminary data.</text>
</comment>
<dbReference type="InterPro" id="IPR012337">
    <property type="entry name" value="RNaseH-like_sf"/>
</dbReference>
<feature type="domain" description="Integrase catalytic" evidence="2">
    <location>
        <begin position="1115"/>
        <end position="1307"/>
    </location>
</feature>
<name>A0A8S0ZXD2_ARCPL</name>
<dbReference type="Gene3D" id="3.40.50.720">
    <property type="entry name" value="NAD(P)-binding Rossmann-like Domain"/>
    <property type="match status" value="1"/>
</dbReference>